<dbReference type="PANTHER" id="PTHR33969:SF2">
    <property type="entry name" value="SEGREGATION AND CONDENSATION PROTEIN A"/>
    <property type="match status" value="1"/>
</dbReference>
<protein>
    <recommendedName>
        <fullName evidence="2">Segregation and condensation protein A</fullName>
    </recommendedName>
</protein>
<evidence type="ECO:0000313" key="1">
    <source>
        <dbReference type="EMBL" id="SVA14181.1"/>
    </source>
</evidence>
<name>A0A381TFA8_9ZZZZ</name>
<dbReference type="InterPro" id="IPR023093">
    <property type="entry name" value="ScpA-like_C"/>
</dbReference>
<dbReference type="EMBL" id="UINC01004419">
    <property type="protein sequence ID" value="SVA14181.1"/>
    <property type="molecule type" value="Genomic_DNA"/>
</dbReference>
<dbReference type="PANTHER" id="PTHR33969">
    <property type="entry name" value="SEGREGATION AND CONDENSATION PROTEIN A"/>
    <property type="match status" value="1"/>
</dbReference>
<accession>A0A381TFA8</accession>
<dbReference type="HAMAP" id="MF_01805">
    <property type="entry name" value="ScpA"/>
    <property type="match status" value="1"/>
</dbReference>
<organism evidence="1">
    <name type="scientific">marine metagenome</name>
    <dbReference type="NCBI Taxonomy" id="408172"/>
    <lineage>
        <taxon>unclassified sequences</taxon>
        <taxon>metagenomes</taxon>
        <taxon>ecological metagenomes</taxon>
    </lineage>
</organism>
<gene>
    <name evidence="1" type="ORF">METZ01_LOCUS67035</name>
</gene>
<dbReference type="Pfam" id="PF02616">
    <property type="entry name" value="SMC_ScpA"/>
    <property type="match status" value="1"/>
</dbReference>
<dbReference type="AlphaFoldDB" id="A0A381TFA8"/>
<dbReference type="InterPro" id="IPR003768">
    <property type="entry name" value="ScpA"/>
</dbReference>
<reference evidence="1" key="1">
    <citation type="submission" date="2018-05" db="EMBL/GenBank/DDBJ databases">
        <authorList>
            <person name="Lanie J.A."/>
            <person name="Ng W.-L."/>
            <person name="Kazmierczak K.M."/>
            <person name="Andrzejewski T.M."/>
            <person name="Davidsen T.M."/>
            <person name="Wayne K.J."/>
            <person name="Tettelin H."/>
            <person name="Glass J.I."/>
            <person name="Rusch D."/>
            <person name="Podicherti R."/>
            <person name="Tsui H.-C.T."/>
            <person name="Winkler M.E."/>
        </authorList>
    </citation>
    <scope>NUCLEOTIDE SEQUENCE</scope>
</reference>
<proteinExistence type="inferred from homology"/>
<sequence>MDYQVKVENFEGPMDLLLFFIQRDKLNIYDIPIAHITKEFLDYMKLMDMMNIDLGGEFVYMASLLMKIKAKMLLPVSDEDVEQIEDPRTPLVQRLLEYQQYKKVGEQLQEIYSDHAVHFPIGQEMTYDASSEKNINPVQNVTLFTLSSIFQELINRLPDVNPYELHEEPIQLDEQIAFLIGEINSTKRLSFTILIPILKTRLRIVVTFMAILEMLRTNQITIEQNEPFGELILMRAVA</sequence>
<dbReference type="Gene3D" id="6.10.250.2410">
    <property type="match status" value="1"/>
</dbReference>
<dbReference type="Gene3D" id="1.10.10.580">
    <property type="entry name" value="Structural maintenance of chromosome 1. Chain E"/>
    <property type="match status" value="1"/>
</dbReference>
<evidence type="ECO:0008006" key="2">
    <source>
        <dbReference type="Google" id="ProtNLM"/>
    </source>
</evidence>